<dbReference type="InParanoid" id="T0QQX1"/>
<comment type="similarity">
    <text evidence="2">Belongs to the mis12 family.</text>
</comment>
<dbReference type="OrthoDB" id="1884855at2759"/>
<dbReference type="Pfam" id="PF05859">
    <property type="entry name" value="Mis12"/>
    <property type="match status" value="1"/>
</dbReference>
<dbReference type="RefSeq" id="XP_008609308.1">
    <property type="nucleotide sequence ID" value="XM_008611086.1"/>
</dbReference>
<evidence type="ECO:0000256" key="5">
    <source>
        <dbReference type="ARBA" id="ARBA00022776"/>
    </source>
</evidence>
<accession>T0QQX1</accession>
<dbReference type="AlphaFoldDB" id="T0QQX1"/>
<name>T0QQX1_SAPDV</name>
<evidence type="ECO:0000256" key="9">
    <source>
        <dbReference type="ARBA" id="ARBA00023328"/>
    </source>
</evidence>
<keyword evidence="4" id="KW-0132">Cell division</keyword>
<sequence>MADAPDFFSGRGLQFTDDVFKSVESYIEDGAQQLERKLVQSKGTVVTNAEAQSIHNGTSEYMQLVSRSFTKNFDKFELYILRNVFVAPADIAEIQQKYQHEVDASFTDAAQWSEADVSALELELHQLRQQIQTATLKQEQLHAAQVALDAQVTNVDELCRSLQFTEGMSETVAPFTHQMVSSATGLRDVIGTMRELHHQLHTAPGRRSDVPSTTIDPYDDVAAQFASHRAAVRISSVDDVAQVQARLQSSA</sequence>
<keyword evidence="12" id="KW-1185">Reference proteome</keyword>
<keyword evidence="5" id="KW-0498">Mitosis</keyword>
<dbReference type="OMA" id="RASEMTY"/>
<gene>
    <name evidence="11" type="ORF">SDRG_05373</name>
</gene>
<protein>
    <submittedName>
        <fullName evidence="11">Uncharacterized protein</fullName>
    </submittedName>
</protein>
<evidence type="ECO:0000256" key="8">
    <source>
        <dbReference type="ARBA" id="ARBA00023306"/>
    </source>
</evidence>
<keyword evidence="6" id="KW-0995">Kinetochore</keyword>
<comment type="subcellular location">
    <subcellularLocation>
        <location evidence="1">Chromosome</location>
        <location evidence="1">Centromere</location>
        <location evidence="1">Kinetochore</location>
    </subcellularLocation>
</comment>
<dbReference type="PANTHER" id="PTHR14527:SF2">
    <property type="entry name" value="PROTEIN MIS12 HOMOLOG"/>
    <property type="match status" value="1"/>
</dbReference>
<evidence type="ECO:0000256" key="7">
    <source>
        <dbReference type="ARBA" id="ARBA00023054"/>
    </source>
</evidence>
<keyword evidence="7 10" id="KW-0175">Coiled coil</keyword>
<keyword evidence="8" id="KW-0131">Cell cycle</keyword>
<organism evidence="11 12">
    <name type="scientific">Saprolegnia diclina (strain VS20)</name>
    <dbReference type="NCBI Taxonomy" id="1156394"/>
    <lineage>
        <taxon>Eukaryota</taxon>
        <taxon>Sar</taxon>
        <taxon>Stramenopiles</taxon>
        <taxon>Oomycota</taxon>
        <taxon>Saprolegniomycetes</taxon>
        <taxon>Saprolegniales</taxon>
        <taxon>Saprolegniaceae</taxon>
        <taxon>Saprolegnia</taxon>
    </lineage>
</organism>
<evidence type="ECO:0000313" key="12">
    <source>
        <dbReference type="Proteomes" id="UP000030762"/>
    </source>
</evidence>
<dbReference type="GeneID" id="19946100"/>
<dbReference type="VEuPathDB" id="FungiDB:SDRG_05373"/>
<dbReference type="GO" id="GO:0051301">
    <property type="term" value="P:cell division"/>
    <property type="evidence" value="ECO:0007669"/>
    <property type="project" value="UniProtKB-KW"/>
</dbReference>
<evidence type="ECO:0000256" key="10">
    <source>
        <dbReference type="SAM" id="Coils"/>
    </source>
</evidence>
<keyword evidence="3" id="KW-0158">Chromosome</keyword>
<keyword evidence="9" id="KW-0137">Centromere</keyword>
<evidence type="ECO:0000256" key="3">
    <source>
        <dbReference type="ARBA" id="ARBA00022454"/>
    </source>
</evidence>
<evidence type="ECO:0000313" key="11">
    <source>
        <dbReference type="EMBL" id="EQC37146.1"/>
    </source>
</evidence>
<dbReference type="GO" id="GO:0051382">
    <property type="term" value="P:kinetochore assembly"/>
    <property type="evidence" value="ECO:0007669"/>
    <property type="project" value="TreeGrafter"/>
</dbReference>
<evidence type="ECO:0000256" key="1">
    <source>
        <dbReference type="ARBA" id="ARBA00004629"/>
    </source>
</evidence>
<feature type="coiled-coil region" evidence="10">
    <location>
        <begin position="110"/>
        <end position="144"/>
    </location>
</feature>
<dbReference type="GO" id="GO:0000444">
    <property type="term" value="C:MIS12/MIND type complex"/>
    <property type="evidence" value="ECO:0007669"/>
    <property type="project" value="TreeGrafter"/>
</dbReference>
<reference evidence="11 12" key="1">
    <citation type="submission" date="2012-04" db="EMBL/GenBank/DDBJ databases">
        <title>The Genome Sequence of Saprolegnia declina VS20.</title>
        <authorList>
            <consortium name="The Broad Institute Genome Sequencing Platform"/>
            <person name="Russ C."/>
            <person name="Nusbaum C."/>
            <person name="Tyler B."/>
            <person name="van West P."/>
            <person name="Dieguez-Uribeondo J."/>
            <person name="de Bruijn I."/>
            <person name="Tripathy S."/>
            <person name="Jiang R."/>
            <person name="Young S.K."/>
            <person name="Zeng Q."/>
            <person name="Gargeya S."/>
            <person name="Fitzgerald M."/>
            <person name="Haas B."/>
            <person name="Abouelleil A."/>
            <person name="Alvarado L."/>
            <person name="Arachchi H.M."/>
            <person name="Berlin A."/>
            <person name="Chapman S.B."/>
            <person name="Goldberg J."/>
            <person name="Griggs A."/>
            <person name="Gujja S."/>
            <person name="Hansen M."/>
            <person name="Howarth C."/>
            <person name="Imamovic A."/>
            <person name="Larimer J."/>
            <person name="McCowen C."/>
            <person name="Montmayeur A."/>
            <person name="Murphy C."/>
            <person name="Neiman D."/>
            <person name="Pearson M."/>
            <person name="Priest M."/>
            <person name="Roberts A."/>
            <person name="Saif S."/>
            <person name="Shea T."/>
            <person name="Sisk P."/>
            <person name="Sykes S."/>
            <person name="Wortman J."/>
            <person name="Nusbaum C."/>
            <person name="Birren B."/>
        </authorList>
    </citation>
    <scope>NUCLEOTIDE SEQUENCE [LARGE SCALE GENOMIC DNA]</scope>
    <source>
        <strain evidence="11 12">VS20</strain>
    </source>
</reference>
<evidence type="ECO:0000256" key="2">
    <source>
        <dbReference type="ARBA" id="ARBA00008643"/>
    </source>
</evidence>
<dbReference type="PANTHER" id="PTHR14527">
    <property type="entry name" value="PROTEIN MIS12 HOMOLOG"/>
    <property type="match status" value="1"/>
</dbReference>
<dbReference type="EMBL" id="JH767145">
    <property type="protein sequence ID" value="EQC37146.1"/>
    <property type="molecule type" value="Genomic_DNA"/>
</dbReference>
<dbReference type="InterPro" id="IPR008685">
    <property type="entry name" value="Centromere_Mis12"/>
</dbReference>
<dbReference type="Proteomes" id="UP000030762">
    <property type="component" value="Unassembled WGS sequence"/>
</dbReference>
<evidence type="ECO:0000256" key="6">
    <source>
        <dbReference type="ARBA" id="ARBA00022838"/>
    </source>
</evidence>
<dbReference type="GO" id="GO:0005634">
    <property type="term" value="C:nucleus"/>
    <property type="evidence" value="ECO:0007669"/>
    <property type="project" value="InterPro"/>
</dbReference>
<proteinExistence type="inferred from homology"/>
<evidence type="ECO:0000256" key="4">
    <source>
        <dbReference type="ARBA" id="ARBA00022618"/>
    </source>
</evidence>
<dbReference type="GO" id="GO:0000070">
    <property type="term" value="P:mitotic sister chromatid segregation"/>
    <property type="evidence" value="ECO:0007669"/>
    <property type="project" value="TreeGrafter"/>
</dbReference>